<keyword evidence="5 18" id="KW-1003">Cell membrane</keyword>
<evidence type="ECO:0000256" key="1">
    <source>
        <dbReference type="ARBA" id="ARBA00004651"/>
    </source>
</evidence>
<dbReference type="GO" id="GO:0005524">
    <property type="term" value="F:ATP binding"/>
    <property type="evidence" value="ECO:0007669"/>
    <property type="project" value="UniProtKB-UniRule"/>
</dbReference>
<evidence type="ECO:0000256" key="15">
    <source>
        <dbReference type="ARBA" id="ARBA00023136"/>
    </source>
</evidence>
<dbReference type="FunFam" id="2.70.150.10:FF:000020">
    <property type="entry name" value="Copper-exporting P-type ATPase A"/>
    <property type="match status" value="1"/>
</dbReference>
<dbReference type="NCBIfam" id="TIGR01494">
    <property type="entry name" value="ATPase_P-type"/>
    <property type="match status" value="1"/>
</dbReference>
<keyword evidence="14" id="KW-0406">Ion transport</keyword>
<dbReference type="InterPro" id="IPR008250">
    <property type="entry name" value="ATPase_P-typ_transduc_dom_A_sf"/>
</dbReference>
<dbReference type="GO" id="GO:0016887">
    <property type="term" value="F:ATP hydrolysis activity"/>
    <property type="evidence" value="ECO:0007669"/>
    <property type="project" value="InterPro"/>
</dbReference>
<dbReference type="NCBIfam" id="TIGR01525">
    <property type="entry name" value="ATPase-IB_hvy"/>
    <property type="match status" value="1"/>
</dbReference>
<dbReference type="GO" id="GO:0005507">
    <property type="term" value="F:copper ion binding"/>
    <property type="evidence" value="ECO:0007669"/>
    <property type="project" value="TreeGrafter"/>
</dbReference>
<dbReference type="CDD" id="cd02094">
    <property type="entry name" value="P-type_ATPase_Cu-like"/>
    <property type="match status" value="1"/>
</dbReference>
<dbReference type="GO" id="GO:0043682">
    <property type="term" value="F:P-type divalent copper transporter activity"/>
    <property type="evidence" value="ECO:0007669"/>
    <property type="project" value="TreeGrafter"/>
</dbReference>
<keyword evidence="8 18" id="KW-0547">Nucleotide-binding</keyword>
<feature type="transmembrane region" description="Helical" evidence="18">
    <location>
        <begin position="162"/>
        <end position="184"/>
    </location>
</feature>
<keyword evidence="6 18" id="KW-0812">Transmembrane</keyword>
<dbReference type="InterPro" id="IPR027256">
    <property type="entry name" value="P-typ_ATPase_IB"/>
</dbReference>
<evidence type="ECO:0000256" key="7">
    <source>
        <dbReference type="ARBA" id="ARBA00022723"/>
    </source>
</evidence>
<evidence type="ECO:0000256" key="11">
    <source>
        <dbReference type="ARBA" id="ARBA00022967"/>
    </source>
</evidence>
<dbReference type="EMBL" id="CADCWF010000305">
    <property type="protein sequence ID" value="CAA9576453.1"/>
    <property type="molecule type" value="Genomic_DNA"/>
</dbReference>
<evidence type="ECO:0000256" key="9">
    <source>
        <dbReference type="ARBA" id="ARBA00022796"/>
    </source>
</evidence>
<dbReference type="SUPFAM" id="SSF81653">
    <property type="entry name" value="Calcium ATPase, transduction domain A"/>
    <property type="match status" value="1"/>
</dbReference>
<feature type="transmembrane region" description="Helical" evidence="18">
    <location>
        <begin position="99"/>
        <end position="123"/>
    </location>
</feature>
<feature type="transmembrane region" description="Helical" evidence="18">
    <location>
        <begin position="370"/>
        <end position="398"/>
    </location>
</feature>
<evidence type="ECO:0000256" key="12">
    <source>
        <dbReference type="ARBA" id="ARBA00022989"/>
    </source>
</evidence>
<evidence type="ECO:0000313" key="20">
    <source>
        <dbReference type="EMBL" id="CAA9576453.1"/>
    </source>
</evidence>
<evidence type="ECO:0000256" key="2">
    <source>
        <dbReference type="ARBA" id="ARBA00006024"/>
    </source>
</evidence>
<keyword evidence="20" id="KW-0378">Hydrolase</keyword>
<dbReference type="InterPro" id="IPR018303">
    <property type="entry name" value="ATPase_P-typ_P_site"/>
</dbReference>
<dbReference type="NCBIfam" id="TIGR01511">
    <property type="entry name" value="ATPase-IB1_Cu"/>
    <property type="match status" value="1"/>
</dbReference>
<dbReference type="EC" id="7.2.2.8" evidence="3"/>
<feature type="transmembrane region" description="Helical" evidence="18">
    <location>
        <begin position="715"/>
        <end position="734"/>
    </location>
</feature>
<name>A0A6J4VKS7_9BACT</name>
<evidence type="ECO:0000256" key="13">
    <source>
        <dbReference type="ARBA" id="ARBA00023008"/>
    </source>
</evidence>
<proteinExistence type="inferred from homology"/>
<dbReference type="PANTHER" id="PTHR43520:SF8">
    <property type="entry name" value="P-TYPE CU(+) TRANSPORTER"/>
    <property type="match status" value="1"/>
</dbReference>
<keyword evidence="13" id="KW-0186">Copper</keyword>
<feature type="transmembrane region" description="Helical" evidence="18">
    <location>
        <begin position="685"/>
        <end position="703"/>
    </location>
</feature>
<evidence type="ECO:0000256" key="3">
    <source>
        <dbReference type="ARBA" id="ARBA00012517"/>
    </source>
</evidence>
<comment type="subcellular location">
    <subcellularLocation>
        <location evidence="1">Cell membrane</location>
        <topology evidence="1">Multi-pass membrane protein</topology>
    </subcellularLocation>
</comment>
<organism evidence="20">
    <name type="scientific">uncultured Thermomicrobiales bacterium</name>
    <dbReference type="NCBI Taxonomy" id="1645740"/>
    <lineage>
        <taxon>Bacteria</taxon>
        <taxon>Pseudomonadati</taxon>
        <taxon>Thermomicrobiota</taxon>
        <taxon>Thermomicrobia</taxon>
        <taxon>Thermomicrobiales</taxon>
        <taxon>environmental samples</taxon>
    </lineage>
</organism>
<comment type="similarity">
    <text evidence="2 18">Belongs to the cation transport ATPase (P-type) (TC 3.A.3) family. Type IB subfamily.</text>
</comment>
<dbReference type="SUPFAM" id="SSF56784">
    <property type="entry name" value="HAD-like"/>
    <property type="match status" value="1"/>
</dbReference>
<reference evidence="20" key="1">
    <citation type="submission" date="2020-02" db="EMBL/GenBank/DDBJ databases">
        <authorList>
            <person name="Meier V. D."/>
        </authorList>
    </citation>
    <scope>NUCLEOTIDE SEQUENCE</scope>
    <source>
        <strain evidence="20">AVDCRST_MAG59</strain>
    </source>
</reference>
<sequence>MDRQHGRTVTPPTDQVDHVAPAYVPVAKPGVVRAPVGHALDPHPELGEAVPADLVSMGHGAAGTGMDHAAMGHGESGMVHDMSDPTMAAAMERDIRTRFWVALGLTIPTVLLSPIGTGLLGVRLAPPEVAGWLMLLLATPVVFWSGWMFVSGAAGALRHRTLDMSVLIATGVLAAYLASVLLLLLGGEEVFFEAAAMLVTFVLFGHWMEMKSRRGTTDALRALFDLVPPTATVVRNGTEVELPTAEIVVGDTVLLRPGEKVPVDGEVLAGRTSVDEALVTGESLPVDKEPGDPVVGGSINRSGAVTFRATRVGADTALAQIVGLVQRAQASKAPGQRLADRAAQVLVVLAVGSGLVTFVAWSLFGGMGFVMALTFAISAVVIACPDALGLATPTAVAVGTGIAARRNILIKDAATLEGLSAIQAVVLDKTGTLTEGRPSLTDVVPAGGWVEADLLRLAAGAEVGSEHPLSRAIVEGARARDIAVPEAARFAAIAGHGIEATVDGREVLVGNAKLMRDRGVEVAGLGQQAETFAGAGKTPMFAAVDGQTAGLLVVADTVKPSAREAIRRFREAGIEVAMMTGDNRRTAAAVAADLGIERVFAEVLPEQKAGFVSQLQGEGKRVAMVGDGVNDAPALAQADVGIAIGAGTDVAIETATVVLMRSDPVDIMRAWQLSRATVRKMKQNLAWASVYNVLAIPVAAGVLYPRYGIMLRPEWSALLMSVSSIVVALNAVLLRRAEGGLER</sequence>
<protein>
    <recommendedName>
        <fullName evidence="3">P-type Cu(+) transporter</fullName>
        <ecNumber evidence="3">7.2.2.8</ecNumber>
    </recommendedName>
    <alternativeName>
        <fullName evidence="16">Cu(+)-exporting ATPase</fullName>
    </alternativeName>
</protein>
<dbReference type="GO" id="GO:0005886">
    <property type="term" value="C:plasma membrane"/>
    <property type="evidence" value="ECO:0007669"/>
    <property type="project" value="UniProtKB-SubCell"/>
</dbReference>
<dbReference type="PRINTS" id="PR00120">
    <property type="entry name" value="HATPASE"/>
</dbReference>
<evidence type="ECO:0000256" key="6">
    <source>
        <dbReference type="ARBA" id="ARBA00022692"/>
    </source>
</evidence>
<dbReference type="InterPro" id="IPR036412">
    <property type="entry name" value="HAD-like_sf"/>
</dbReference>
<comment type="catalytic activity">
    <reaction evidence="17">
        <text>Cu(+)(in) + ATP + H2O = Cu(+)(out) + ADP + phosphate + H(+)</text>
        <dbReference type="Rhea" id="RHEA:25792"/>
        <dbReference type="ChEBI" id="CHEBI:15377"/>
        <dbReference type="ChEBI" id="CHEBI:15378"/>
        <dbReference type="ChEBI" id="CHEBI:30616"/>
        <dbReference type="ChEBI" id="CHEBI:43474"/>
        <dbReference type="ChEBI" id="CHEBI:49552"/>
        <dbReference type="ChEBI" id="CHEBI:456216"/>
        <dbReference type="EC" id="7.2.2.8"/>
    </reaction>
</comment>
<keyword evidence="9" id="KW-0187">Copper transport</keyword>
<dbReference type="Gene3D" id="3.40.1110.10">
    <property type="entry name" value="Calcium-transporting ATPase, cytoplasmic domain N"/>
    <property type="match status" value="1"/>
</dbReference>
<keyword evidence="15 18" id="KW-0472">Membrane</keyword>
<dbReference type="SFLD" id="SFLDG00002">
    <property type="entry name" value="C1.7:_P-type_atpase_like"/>
    <property type="match status" value="1"/>
</dbReference>
<dbReference type="AlphaFoldDB" id="A0A6J4VKS7"/>
<dbReference type="PROSITE" id="PS00154">
    <property type="entry name" value="ATPASE_E1_E2"/>
    <property type="match status" value="1"/>
</dbReference>
<feature type="transmembrane region" description="Helical" evidence="18">
    <location>
        <begin position="190"/>
        <end position="208"/>
    </location>
</feature>
<feature type="transmembrane region" description="Helical" evidence="18">
    <location>
        <begin position="345"/>
        <end position="364"/>
    </location>
</feature>
<evidence type="ECO:0000256" key="18">
    <source>
        <dbReference type="RuleBase" id="RU362081"/>
    </source>
</evidence>
<evidence type="ECO:0000256" key="17">
    <source>
        <dbReference type="ARBA" id="ARBA00049289"/>
    </source>
</evidence>
<dbReference type="Pfam" id="PF00122">
    <property type="entry name" value="E1-E2_ATPase"/>
    <property type="match status" value="1"/>
</dbReference>
<keyword evidence="11" id="KW-1278">Translocase</keyword>
<dbReference type="PANTHER" id="PTHR43520">
    <property type="entry name" value="ATP7, ISOFORM B"/>
    <property type="match status" value="1"/>
</dbReference>
<dbReference type="SFLD" id="SFLDF00027">
    <property type="entry name" value="p-type_atpase"/>
    <property type="match status" value="1"/>
</dbReference>
<gene>
    <name evidence="20" type="ORF">AVDCRST_MAG59-4112</name>
</gene>
<dbReference type="InterPro" id="IPR059000">
    <property type="entry name" value="ATPase_P-type_domA"/>
</dbReference>
<dbReference type="Gene3D" id="3.40.50.1000">
    <property type="entry name" value="HAD superfamily/HAD-like"/>
    <property type="match status" value="1"/>
</dbReference>
<evidence type="ECO:0000256" key="5">
    <source>
        <dbReference type="ARBA" id="ARBA00022475"/>
    </source>
</evidence>
<dbReference type="GO" id="GO:0055070">
    <property type="term" value="P:copper ion homeostasis"/>
    <property type="evidence" value="ECO:0007669"/>
    <property type="project" value="TreeGrafter"/>
</dbReference>
<feature type="transmembrane region" description="Helical" evidence="18">
    <location>
        <begin position="129"/>
        <end position="150"/>
    </location>
</feature>
<dbReference type="InterPro" id="IPR023214">
    <property type="entry name" value="HAD_sf"/>
</dbReference>
<dbReference type="SUPFAM" id="SSF81665">
    <property type="entry name" value="Calcium ATPase, transmembrane domain M"/>
    <property type="match status" value="1"/>
</dbReference>
<keyword evidence="7 18" id="KW-0479">Metal-binding</keyword>
<dbReference type="Pfam" id="PF00702">
    <property type="entry name" value="Hydrolase"/>
    <property type="match status" value="1"/>
</dbReference>
<dbReference type="GO" id="GO:0060003">
    <property type="term" value="P:copper ion export"/>
    <property type="evidence" value="ECO:0007669"/>
    <property type="project" value="UniProtKB-ARBA"/>
</dbReference>
<dbReference type="InterPro" id="IPR001757">
    <property type="entry name" value="P_typ_ATPase"/>
</dbReference>
<dbReference type="InterPro" id="IPR023299">
    <property type="entry name" value="ATPase_P-typ_cyto_dom_N"/>
</dbReference>
<evidence type="ECO:0000256" key="14">
    <source>
        <dbReference type="ARBA" id="ARBA00023065"/>
    </source>
</evidence>
<dbReference type="InterPro" id="IPR023298">
    <property type="entry name" value="ATPase_P-typ_TM_dom_sf"/>
</dbReference>
<keyword evidence="4" id="KW-0813">Transport</keyword>
<keyword evidence="12 18" id="KW-1133">Transmembrane helix</keyword>
<keyword evidence="10 18" id="KW-0067">ATP-binding</keyword>
<dbReference type="PRINTS" id="PR00119">
    <property type="entry name" value="CATATPASE"/>
</dbReference>
<accession>A0A6J4VKS7</accession>
<evidence type="ECO:0000256" key="10">
    <source>
        <dbReference type="ARBA" id="ARBA00022840"/>
    </source>
</evidence>
<evidence type="ECO:0000256" key="8">
    <source>
        <dbReference type="ARBA" id="ARBA00022741"/>
    </source>
</evidence>
<dbReference type="FunFam" id="3.40.50.1000:FF:000144">
    <property type="entry name" value="copper-transporting ATPase 1 isoform X2"/>
    <property type="match status" value="1"/>
</dbReference>
<evidence type="ECO:0000256" key="4">
    <source>
        <dbReference type="ARBA" id="ARBA00022448"/>
    </source>
</evidence>
<dbReference type="GO" id="GO:0140581">
    <property type="term" value="F:P-type monovalent copper transporter activity"/>
    <property type="evidence" value="ECO:0007669"/>
    <property type="project" value="UniProtKB-EC"/>
</dbReference>
<dbReference type="SFLD" id="SFLDS00003">
    <property type="entry name" value="Haloacid_Dehalogenase"/>
    <property type="match status" value="1"/>
</dbReference>
<dbReference type="Gene3D" id="2.70.150.10">
    <property type="entry name" value="Calcium-transporting ATPase, cytoplasmic transduction domain A"/>
    <property type="match status" value="1"/>
</dbReference>
<evidence type="ECO:0000259" key="19">
    <source>
        <dbReference type="Pfam" id="PF00122"/>
    </source>
</evidence>
<feature type="domain" description="P-type ATPase A" evidence="19">
    <location>
        <begin position="226"/>
        <end position="326"/>
    </location>
</feature>
<evidence type="ECO:0000256" key="16">
    <source>
        <dbReference type="ARBA" id="ARBA00033239"/>
    </source>
</evidence>
<dbReference type="InterPro" id="IPR044492">
    <property type="entry name" value="P_typ_ATPase_HD_dom"/>
</dbReference>